<sequence>MTPPPYRATAHRPRLPSSRKTSAGDVLAYLPTGDRALVLVNGLGGTTAIELYNVFSQAEAAHASLTRYD</sequence>
<accession>A0A6F8XWX8</accession>
<dbReference type="Proteomes" id="UP000502508">
    <property type="component" value="Chromosome"/>
</dbReference>
<organism evidence="2 3">
    <name type="scientific">Phytohabitans flavus</name>
    <dbReference type="NCBI Taxonomy" id="1076124"/>
    <lineage>
        <taxon>Bacteria</taxon>
        <taxon>Bacillati</taxon>
        <taxon>Actinomycetota</taxon>
        <taxon>Actinomycetes</taxon>
        <taxon>Micromonosporales</taxon>
        <taxon>Micromonosporaceae</taxon>
    </lineage>
</organism>
<keyword evidence="3" id="KW-1185">Reference proteome</keyword>
<dbReference type="KEGG" id="pfla:Pflav_047450"/>
<dbReference type="Gene3D" id="3.30.1180.20">
    <property type="entry name" value="Dihydroxyacetone kinase, domain 2"/>
    <property type="match status" value="1"/>
</dbReference>
<reference evidence="2 3" key="2">
    <citation type="submission" date="2020-03" db="EMBL/GenBank/DDBJ databases">
        <authorList>
            <person name="Ichikawa N."/>
            <person name="Kimura A."/>
            <person name="Kitahashi Y."/>
            <person name="Uohara A."/>
        </authorList>
    </citation>
    <scope>NUCLEOTIDE SEQUENCE [LARGE SCALE GENOMIC DNA]</scope>
    <source>
        <strain evidence="2 3">NBRC 107702</strain>
    </source>
</reference>
<reference evidence="2 3" key="1">
    <citation type="submission" date="2020-03" db="EMBL/GenBank/DDBJ databases">
        <title>Whole genome shotgun sequence of Phytohabitans flavus NBRC 107702.</title>
        <authorList>
            <person name="Komaki H."/>
            <person name="Tamura T."/>
        </authorList>
    </citation>
    <scope>NUCLEOTIDE SEQUENCE [LARGE SCALE GENOMIC DNA]</scope>
    <source>
        <strain evidence="2 3">NBRC 107702</strain>
    </source>
</reference>
<evidence type="ECO:0000313" key="3">
    <source>
        <dbReference type="Proteomes" id="UP000502508"/>
    </source>
</evidence>
<feature type="region of interest" description="Disordered" evidence="1">
    <location>
        <begin position="1"/>
        <end position="23"/>
    </location>
</feature>
<name>A0A6F8XWX8_9ACTN</name>
<protein>
    <submittedName>
        <fullName evidence="2">Uncharacterized protein</fullName>
    </submittedName>
</protein>
<proteinExistence type="predicted"/>
<gene>
    <name evidence="2" type="ORF">Pflav_047450</name>
</gene>
<evidence type="ECO:0000256" key="1">
    <source>
        <dbReference type="SAM" id="MobiDB-lite"/>
    </source>
</evidence>
<dbReference type="EMBL" id="AP022870">
    <property type="protein sequence ID" value="BCB78335.1"/>
    <property type="molecule type" value="Genomic_DNA"/>
</dbReference>
<evidence type="ECO:0000313" key="2">
    <source>
        <dbReference type="EMBL" id="BCB78335.1"/>
    </source>
</evidence>
<dbReference type="AlphaFoldDB" id="A0A6F8XWX8"/>